<organism evidence="2 3">
    <name type="scientific">Lentzea indica</name>
    <dbReference type="NCBI Taxonomy" id="2604800"/>
    <lineage>
        <taxon>Bacteria</taxon>
        <taxon>Bacillati</taxon>
        <taxon>Actinomycetota</taxon>
        <taxon>Actinomycetes</taxon>
        <taxon>Pseudonocardiales</taxon>
        <taxon>Pseudonocardiaceae</taxon>
        <taxon>Lentzea</taxon>
    </lineage>
</organism>
<dbReference type="PANTHER" id="PTHR42695">
    <property type="entry name" value="GLUTAMINE AMIDOTRANSFERASE YLR126C-RELATED"/>
    <property type="match status" value="1"/>
</dbReference>
<protein>
    <submittedName>
        <fullName evidence="2">Type 1 glutamine amidotransferase</fullName>
    </submittedName>
</protein>
<evidence type="ECO:0000313" key="2">
    <source>
        <dbReference type="EMBL" id="NKE62310.1"/>
    </source>
</evidence>
<dbReference type="InterPro" id="IPR017926">
    <property type="entry name" value="GATASE"/>
</dbReference>
<accession>A0ABX1FTS1</accession>
<proteinExistence type="predicted"/>
<dbReference type="SUPFAM" id="SSF52317">
    <property type="entry name" value="Class I glutamine amidotransferase-like"/>
    <property type="match status" value="1"/>
</dbReference>
<dbReference type="Pfam" id="PF00117">
    <property type="entry name" value="GATase"/>
    <property type="match status" value="1"/>
</dbReference>
<keyword evidence="3" id="KW-1185">Reference proteome</keyword>
<keyword evidence="2" id="KW-0315">Glutamine amidotransferase</keyword>
<dbReference type="EMBL" id="VSRL01000238">
    <property type="protein sequence ID" value="NKE62310.1"/>
    <property type="molecule type" value="Genomic_DNA"/>
</dbReference>
<dbReference type="InterPro" id="IPR029062">
    <property type="entry name" value="Class_I_gatase-like"/>
</dbReference>
<feature type="domain" description="Glutamine amidotransferase" evidence="1">
    <location>
        <begin position="58"/>
        <end position="203"/>
    </location>
</feature>
<comment type="caution">
    <text evidence="2">The sequence shown here is derived from an EMBL/GenBank/DDBJ whole genome shotgun (WGS) entry which is preliminary data.</text>
</comment>
<evidence type="ECO:0000259" key="1">
    <source>
        <dbReference type="Pfam" id="PF00117"/>
    </source>
</evidence>
<sequence length="269" mass="29225">MFLRSRVIAESSRHRLTCVTAPRLLVLQPSQSDPLAKLGDWLEADGMELHLVSLRDEPAPENLDGYQGVICLGGEMGALDDVEHPWLADARRLLSNAVAQRLPTLAICLGAQLLAAATGGQVRKGPQGPEVGVLLVAKRDAAGTDPLFADLPFTPDVLQFHSDEVHVLPPSAEHLAASPKYPNQAFRVGASAYGLQFHIETTPEIVLNWAAKDPDSAAYARPHHFDQDFLAEAHRDFEEVWQPFVARFAKLVRGELSPAGCLGTQLPLV</sequence>
<dbReference type="InterPro" id="IPR044992">
    <property type="entry name" value="ChyE-like"/>
</dbReference>
<dbReference type="Proteomes" id="UP001515943">
    <property type="component" value="Unassembled WGS sequence"/>
</dbReference>
<reference evidence="2 3" key="1">
    <citation type="submission" date="2019-08" db="EMBL/GenBank/DDBJ databases">
        <title>Lentzea from Indian Himalayas.</title>
        <authorList>
            <person name="Mandal S."/>
            <person name="Mallick Gupta A."/>
            <person name="Maiti P.K."/>
            <person name="Sarkar J."/>
            <person name="Mandal S."/>
        </authorList>
    </citation>
    <scope>NUCLEOTIDE SEQUENCE [LARGE SCALE GENOMIC DNA]</scope>
    <source>
        <strain evidence="2 3">PSKA42</strain>
    </source>
</reference>
<evidence type="ECO:0000313" key="3">
    <source>
        <dbReference type="Proteomes" id="UP001515943"/>
    </source>
</evidence>
<name>A0ABX1FTS1_9PSEU</name>
<dbReference type="PANTHER" id="PTHR42695:SF5">
    <property type="entry name" value="GLUTAMINE AMIDOTRANSFERASE YLR126C-RELATED"/>
    <property type="match status" value="1"/>
</dbReference>
<gene>
    <name evidence="2" type="ORF">FXN61_38435</name>
</gene>
<dbReference type="CDD" id="cd01741">
    <property type="entry name" value="GATase1_1"/>
    <property type="match status" value="1"/>
</dbReference>
<dbReference type="Gene3D" id="3.40.50.880">
    <property type="match status" value="1"/>
</dbReference>
<dbReference type="PROSITE" id="PS51273">
    <property type="entry name" value="GATASE_TYPE_1"/>
    <property type="match status" value="1"/>
</dbReference>